<comment type="caution">
    <text evidence="3">The sequence shown here is derived from an EMBL/GenBank/DDBJ whole genome shotgun (WGS) entry which is preliminary data.</text>
</comment>
<dbReference type="GO" id="GO:0015031">
    <property type="term" value="P:protein transport"/>
    <property type="evidence" value="ECO:0007669"/>
    <property type="project" value="UniProtKB-KW"/>
</dbReference>
<keyword evidence="4" id="KW-1185">Reference proteome</keyword>
<comment type="subunit">
    <text evidence="2">Component of the nuclear pore complex (NPC)-associated TREX-2 complex (transcription and export complex 2), composed of at least SUS1, SAC3, THP1, SEM1, and CDC31. TREX-2 contains 2 SUS1 chains. The TREX-2 complex interacts with the nucleoporin NUP1. Component of the 1.8 MDa SAGA transcription coactivator-HAT complex. SAGA is built of 5 distinct domains with specialized functions. Within the SAGA complex, SUS1, SGF11, SGF73 and UBP8 form an additional subcomplex of SAGA called the DUB module (deubiquitination module). Interacts directly with THP1, SAC3, SGF11, and with the RNA polymerase II.</text>
</comment>
<keyword evidence="2" id="KW-0805">Transcription regulation</keyword>
<comment type="similarity">
    <text evidence="2">Belongs to the ENY2 family.</text>
</comment>
<dbReference type="InterPro" id="IPR038212">
    <property type="entry name" value="TF_EnY2_sf"/>
</dbReference>
<sequence>MSSVEEIKVQVHEKLVETGEYDSLQAQLRLKLVESGWFDNVNRLALDKLSTEENPQFDLIAQSLEDQALSLVPDSVKIEMLQKIRKFLDNWTADNSN</sequence>
<gene>
    <name evidence="2" type="primary">SUS1</name>
    <name evidence="3" type="ORF">BN980_GECA01s00549g</name>
</gene>
<dbReference type="GO" id="GO:0006368">
    <property type="term" value="P:transcription elongation by RNA polymerase II"/>
    <property type="evidence" value="ECO:0007669"/>
    <property type="project" value="UniProtKB-UniRule"/>
</dbReference>
<proteinExistence type="inferred from homology"/>
<dbReference type="GO" id="GO:0006325">
    <property type="term" value="P:chromatin organization"/>
    <property type="evidence" value="ECO:0007669"/>
    <property type="project" value="UniProtKB-KW"/>
</dbReference>
<comment type="subcellular location">
    <subcellularLocation>
        <location evidence="2">Nucleus</location>
        <location evidence="2">Nucleoplasm</location>
    </subcellularLocation>
    <subcellularLocation>
        <location evidence="2">Cytoplasm</location>
        <location evidence="2">P-body</location>
    </subcellularLocation>
</comment>
<dbReference type="Proteomes" id="UP000242525">
    <property type="component" value="Unassembled WGS sequence"/>
</dbReference>
<keyword evidence="2" id="KW-0539">Nucleus</keyword>
<comment type="function">
    <text evidence="2">Involved in mRNA export coupled transcription activation by association with both the TREX-2 and the SAGA complexes. At the promoters, SAGA is required for recruitment of the basal transcription machinery. It influences RNA polymerase II transcriptional activity through different activities such as TBP interaction and promoter selectivity, interaction with transcription activators, and chromatin modification through histone acetylation and deubiquitination. Within the SAGA complex, participates to a subcomplex required for deubiquitination of H2B and for the maintenance of steady-state H3 methylation levels. The TREX-2 complex functions in docking export-competent ribonucleoprotein particles (mRNPs) to the nuclear entrance of the nuclear pore complex (nuclear basket). TREX-2 participates in mRNA export and accurate chromatin positioning in the nucleus by tethering genes to the nuclear periphery. May also be involved in cytoplasmic mRNA decay by interaction with components of P-bodies.</text>
</comment>
<dbReference type="GO" id="GO:0005654">
    <property type="term" value="C:nucleoplasm"/>
    <property type="evidence" value="ECO:0007669"/>
    <property type="project" value="UniProtKB-SubCell"/>
</dbReference>
<keyword evidence="2" id="KW-0010">Activator</keyword>
<dbReference type="HAMAP" id="MF_03046">
    <property type="entry name" value="ENY2_Sus1"/>
    <property type="match status" value="1"/>
</dbReference>
<dbReference type="GO" id="GO:0000932">
    <property type="term" value="C:P-body"/>
    <property type="evidence" value="ECO:0007669"/>
    <property type="project" value="UniProtKB-SubCell"/>
</dbReference>
<name>A0A0J9YH81_GEOCN</name>
<dbReference type="GO" id="GO:0000124">
    <property type="term" value="C:SAGA complex"/>
    <property type="evidence" value="ECO:0007669"/>
    <property type="project" value="UniProtKB-UniRule"/>
</dbReference>
<accession>A0A0J9YH81</accession>
<dbReference type="GO" id="GO:0071819">
    <property type="term" value="C:DUBm complex"/>
    <property type="evidence" value="ECO:0007669"/>
    <property type="project" value="UniProtKB-UniRule"/>
</dbReference>
<reference evidence="3" key="1">
    <citation type="submission" date="2014-03" db="EMBL/GenBank/DDBJ databases">
        <authorList>
            <person name="Casaregola S."/>
        </authorList>
    </citation>
    <scope>NUCLEOTIDE SEQUENCE [LARGE SCALE GENOMIC DNA]</scope>
    <source>
        <strain evidence="3">CLIB 918</strain>
    </source>
</reference>
<keyword evidence="2" id="KW-0804">Transcription</keyword>
<organism evidence="3 4">
    <name type="scientific">Geotrichum candidum</name>
    <name type="common">Oospora lactis</name>
    <name type="synonym">Dipodascus geotrichum</name>
    <dbReference type="NCBI Taxonomy" id="1173061"/>
    <lineage>
        <taxon>Eukaryota</taxon>
        <taxon>Fungi</taxon>
        <taxon>Dikarya</taxon>
        <taxon>Ascomycota</taxon>
        <taxon>Saccharomycotina</taxon>
        <taxon>Dipodascomycetes</taxon>
        <taxon>Dipodascales</taxon>
        <taxon>Dipodascaceae</taxon>
        <taxon>Geotrichum</taxon>
    </lineage>
</organism>
<keyword evidence="2" id="KW-0963">Cytoplasm</keyword>
<dbReference type="STRING" id="1173061.A0A0J9YH81"/>
<dbReference type="EMBL" id="CCBN010000001">
    <property type="protein sequence ID" value="CDO51082.1"/>
    <property type="molecule type" value="Genomic_DNA"/>
</dbReference>
<evidence type="ECO:0000256" key="2">
    <source>
        <dbReference type="HAMAP-Rule" id="MF_03046"/>
    </source>
</evidence>
<dbReference type="GO" id="GO:0005643">
    <property type="term" value="C:nuclear pore"/>
    <property type="evidence" value="ECO:0007669"/>
    <property type="project" value="UniProtKB-UniRule"/>
</dbReference>
<evidence type="ECO:0000313" key="4">
    <source>
        <dbReference type="Proteomes" id="UP000242525"/>
    </source>
</evidence>
<dbReference type="AlphaFoldDB" id="A0A0J9YH81"/>
<dbReference type="InterPro" id="IPR018783">
    <property type="entry name" value="TF_ENY2"/>
</dbReference>
<dbReference type="GO" id="GO:0070390">
    <property type="term" value="C:transcription export complex 2"/>
    <property type="evidence" value="ECO:0007669"/>
    <property type="project" value="UniProtKB-UniRule"/>
</dbReference>
<dbReference type="Gene3D" id="1.10.246.140">
    <property type="match status" value="1"/>
</dbReference>
<evidence type="ECO:0000256" key="1">
    <source>
        <dbReference type="ARBA" id="ARBA00023010"/>
    </source>
</evidence>
<keyword evidence="1 2" id="KW-0811">Translocation</keyword>
<keyword evidence="2" id="KW-0509">mRNA transport</keyword>
<keyword evidence="2" id="KW-0813">Transport</keyword>
<dbReference type="OrthoDB" id="6221744at2759"/>
<dbReference type="GO" id="GO:0006406">
    <property type="term" value="P:mRNA export from nucleus"/>
    <property type="evidence" value="ECO:0007669"/>
    <property type="project" value="UniProtKB-UniRule"/>
</dbReference>
<dbReference type="GO" id="GO:0003713">
    <property type="term" value="F:transcription coactivator activity"/>
    <property type="evidence" value="ECO:0007669"/>
    <property type="project" value="UniProtKB-UniRule"/>
</dbReference>
<protein>
    <recommendedName>
        <fullName evidence="2">Transcription and mRNA export factor SUS1</fullName>
    </recommendedName>
</protein>
<keyword evidence="2" id="KW-0156">Chromatin regulator</keyword>
<dbReference type="Pfam" id="PF10163">
    <property type="entry name" value="EnY2"/>
    <property type="match status" value="1"/>
</dbReference>
<keyword evidence="2" id="KW-0653">Protein transport</keyword>
<dbReference type="PANTHER" id="PTHR12514">
    <property type="entry name" value="ENHANCER OF YELLOW 2 TRANSCRIPTION FACTOR"/>
    <property type="match status" value="1"/>
</dbReference>
<evidence type="ECO:0000313" key="3">
    <source>
        <dbReference type="EMBL" id="CDO51082.1"/>
    </source>
</evidence>